<dbReference type="PANTHER" id="PTHR23426:SF65">
    <property type="entry name" value="FERREDOXIN-2, MITOCHONDRIAL"/>
    <property type="match status" value="1"/>
</dbReference>
<feature type="region of interest" description="Disordered" evidence="7">
    <location>
        <begin position="117"/>
        <end position="140"/>
    </location>
</feature>
<evidence type="ECO:0000256" key="1">
    <source>
        <dbReference type="ARBA" id="ARBA00010914"/>
    </source>
</evidence>
<dbReference type="SUPFAM" id="SSF54292">
    <property type="entry name" value="2Fe-2S ferredoxin-like"/>
    <property type="match status" value="1"/>
</dbReference>
<keyword evidence="2" id="KW-0001">2Fe-2S</keyword>
<comment type="similarity">
    <text evidence="1">Belongs to the adrenodoxin/putidaredoxin family.</text>
</comment>
<protein>
    <submittedName>
        <fullName evidence="9">Ferredoxin</fullName>
    </submittedName>
</protein>
<dbReference type="GO" id="GO:0140647">
    <property type="term" value="P:P450-containing electron transport chain"/>
    <property type="evidence" value="ECO:0007669"/>
    <property type="project" value="InterPro"/>
</dbReference>
<dbReference type="GO" id="GO:0051537">
    <property type="term" value="F:2 iron, 2 sulfur cluster binding"/>
    <property type="evidence" value="ECO:0007669"/>
    <property type="project" value="UniProtKB-KW"/>
</dbReference>
<keyword evidence="4" id="KW-0408">Iron</keyword>
<dbReference type="PROSITE" id="PS51085">
    <property type="entry name" value="2FE2S_FER_2"/>
    <property type="match status" value="1"/>
</dbReference>
<dbReference type="CDD" id="cd00207">
    <property type="entry name" value="fer2"/>
    <property type="match status" value="1"/>
</dbReference>
<dbReference type="AlphaFoldDB" id="A0A2W4W7Y3"/>
<feature type="compositionally biased region" description="Low complexity" evidence="7">
    <location>
        <begin position="122"/>
        <end position="140"/>
    </location>
</feature>
<organism evidence="9 10">
    <name type="scientific">Leptolyngbya foveolarum</name>
    <dbReference type="NCBI Taxonomy" id="47253"/>
    <lineage>
        <taxon>Bacteria</taxon>
        <taxon>Bacillati</taxon>
        <taxon>Cyanobacteriota</taxon>
        <taxon>Cyanophyceae</taxon>
        <taxon>Leptolyngbyales</taxon>
        <taxon>Leptolyngbyaceae</taxon>
        <taxon>Leptolyngbya group</taxon>
        <taxon>Leptolyngbya</taxon>
    </lineage>
</organism>
<evidence type="ECO:0000256" key="3">
    <source>
        <dbReference type="ARBA" id="ARBA00022723"/>
    </source>
</evidence>
<evidence type="ECO:0000259" key="8">
    <source>
        <dbReference type="PROSITE" id="PS51085"/>
    </source>
</evidence>
<dbReference type="GO" id="GO:0046872">
    <property type="term" value="F:metal ion binding"/>
    <property type="evidence" value="ECO:0007669"/>
    <property type="project" value="UniProtKB-KW"/>
</dbReference>
<evidence type="ECO:0000256" key="7">
    <source>
        <dbReference type="SAM" id="MobiDB-lite"/>
    </source>
</evidence>
<gene>
    <name evidence="9" type="ORF">DCF25_09930</name>
</gene>
<dbReference type="Pfam" id="PF00111">
    <property type="entry name" value="Fer2"/>
    <property type="match status" value="1"/>
</dbReference>
<keyword evidence="5" id="KW-0411">Iron-sulfur</keyword>
<dbReference type="InterPro" id="IPR001055">
    <property type="entry name" value="Adrenodoxin-like"/>
</dbReference>
<keyword evidence="3" id="KW-0479">Metal-binding</keyword>
<dbReference type="GO" id="GO:0009055">
    <property type="term" value="F:electron transfer activity"/>
    <property type="evidence" value="ECO:0007669"/>
    <property type="project" value="TreeGrafter"/>
</dbReference>
<evidence type="ECO:0000313" key="9">
    <source>
        <dbReference type="EMBL" id="PZO18275.1"/>
    </source>
</evidence>
<evidence type="ECO:0000256" key="6">
    <source>
        <dbReference type="ARBA" id="ARBA00034078"/>
    </source>
</evidence>
<name>A0A2W4W7Y3_9CYAN</name>
<reference evidence="10" key="1">
    <citation type="submission" date="2018-04" db="EMBL/GenBank/DDBJ databases">
        <authorList>
            <person name="Cornet L."/>
        </authorList>
    </citation>
    <scope>NUCLEOTIDE SEQUENCE [LARGE SCALE GENOMIC DNA]</scope>
</reference>
<evidence type="ECO:0000313" key="10">
    <source>
        <dbReference type="Proteomes" id="UP000249354"/>
    </source>
</evidence>
<accession>A0A2W4W7Y3</accession>
<dbReference type="InterPro" id="IPR001041">
    <property type="entry name" value="2Fe-2S_ferredoxin-type"/>
</dbReference>
<comment type="cofactor">
    <cofactor evidence="6">
        <name>[2Fe-2S] cluster</name>
        <dbReference type="ChEBI" id="CHEBI:190135"/>
    </cofactor>
</comment>
<dbReference type="Proteomes" id="UP000249354">
    <property type="component" value="Unassembled WGS sequence"/>
</dbReference>
<evidence type="ECO:0000256" key="5">
    <source>
        <dbReference type="ARBA" id="ARBA00023014"/>
    </source>
</evidence>
<dbReference type="EMBL" id="QBMC01000056">
    <property type="protein sequence ID" value="PZO18275.1"/>
    <property type="molecule type" value="Genomic_DNA"/>
</dbReference>
<sequence length="140" mass="15102">MVRIKFIKEDQEIEAAVGANLRFKAQENNIDIYTFMAKLTQCGGYGQCGTCVVDIVEGANNLSPRTAVEEKMLRKRPSSCRLACQATVQGPISVVTKPDKKESLKKAKAEAAARKAAEEAANKAIESTSAEADESYSAAE</sequence>
<evidence type="ECO:0000256" key="2">
    <source>
        <dbReference type="ARBA" id="ARBA00022714"/>
    </source>
</evidence>
<feature type="domain" description="2Fe-2S ferredoxin-type" evidence="8">
    <location>
        <begin position="2"/>
        <end position="100"/>
    </location>
</feature>
<dbReference type="InterPro" id="IPR036010">
    <property type="entry name" value="2Fe-2S_ferredoxin-like_sf"/>
</dbReference>
<comment type="caution">
    <text evidence="9">The sequence shown here is derived from an EMBL/GenBank/DDBJ whole genome shotgun (WGS) entry which is preliminary data.</text>
</comment>
<dbReference type="InterPro" id="IPR012675">
    <property type="entry name" value="Beta-grasp_dom_sf"/>
</dbReference>
<dbReference type="PANTHER" id="PTHR23426">
    <property type="entry name" value="FERREDOXIN/ADRENODOXIN"/>
    <property type="match status" value="1"/>
</dbReference>
<evidence type="ECO:0000256" key="4">
    <source>
        <dbReference type="ARBA" id="ARBA00023004"/>
    </source>
</evidence>
<reference evidence="9 10" key="2">
    <citation type="submission" date="2018-06" db="EMBL/GenBank/DDBJ databases">
        <title>Metagenomic assembly of (sub)arctic Cyanobacteria and their associated microbiome from non-axenic cultures.</title>
        <authorList>
            <person name="Baurain D."/>
        </authorList>
    </citation>
    <scope>NUCLEOTIDE SEQUENCE [LARGE SCALE GENOMIC DNA]</scope>
    <source>
        <strain evidence="9">ULC129bin1</strain>
    </source>
</reference>
<dbReference type="Gene3D" id="3.10.20.30">
    <property type="match status" value="1"/>
</dbReference>
<proteinExistence type="inferred from homology"/>